<feature type="transmembrane region" description="Helical" evidence="5">
    <location>
        <begin position="31"/>
        <end position="48"/>
    </location>
</feature>
<protein>
    <recommendedName>
        <fullName evidence="8">Permease</fullName>
    </recommendedName>
</protein>
<feature type="transmembrane region" description="Helical" evidence="5">
    <location>
        <begin position="198"/>
        <end position="217"/>
    </location>
</feature>
<dbReference type="STRING" id="1798496.A3C94_03050"/>
<keyword evidence="3 5" id="KW-1133">Transmembrane helix</keyword>
<sequence>MYVFFIALAASAATFIGGLFALRFRDKLHLILGFSAGAVAGVALFDLLPEAIELNAPYHAAETIALFIALGFFGYLILDRLVLLHTHDDVEDVVRPTSDVGRTTSYRRGAFGALALAAHSFFDGIAIGIGFQASAAVGIVVTVAVLTHDFSDGINTVNLILKNGGDWRRAFRWLLVDAAAPVLGAASTLLFIISESAIGLVLAVFAGTFLYLSASDLIPESHHRHPRALTTVMTLAGAAVLYLVIQIVG</sequence>
<evidence type="ECO:0000256" key="1">
    <source>
        <dbReference type="ARBA" id="ARBA00004141"/>
    </source>
</evidence>
<evidence type="ECO:0000313" key="6">
    <source>
        <dbReference type="EMBL" id="OGG64779.1"/>
    </source>
</evidence>
<evidence type="ECO:0000256" key="3">
    <source>
        <dbReference type="ARBA" id="ARBA00022989"/>
    </source>
</evidence>
<accession>A0A1F6DTK6</accession>
<evidence type="ECO:0000313" key="7">
    <source>
        <dbReference type="Proteomes" id="UP000177232"/>
    </source>
</evidence>
<dbReference type="PANTHER" id="PTHR16950:SF16">
    <property type="entry name" value="ZINC TRANSPORTER ZIP13"/>
    <property type="match status" value="1"/>
</dbReference>
<dbReference type="GO" id="GO:0046873">
    <property type="term" value="F:metal ion transmembrane transporter activity"/>
    <property type="evidence" value="ECO:0007669"/>
    <property type="project" value="InterPro"/>
</dbReference>
<dbReference type="PANTHER" id="PTHR16950">
    <property type="entry name" value="ZINC TRANSPORTER SLC39A7 HISTIDINE-RICH MEMBRANE PROTEIN KE4"/>
    <property type="match status" value="1"/>
</dbReference>
<evidence type="ECO:0008006" key="8">
    <source>
        <dbReference type="Google" id="ProtNLM"/>
    </source>
</evidence>
<gene>
    <name evidence="6" type="ORF">A3C94_03050</name>
</gene>
<proteinExistence type="predicted"/>
<evidence type="ECO:0000256" key="4">
    <source>
        <dbReference type="ARBA" id="ARBA00023136"/>
    </source>
</evidence>
<dbReference type="EMBL" id="MFLJ01000011">
    <property type="protein sequence ID" value="OGG64779.1"/>
    <property type="molecule type" value="Genomic_DNA"/>
</dbReference>
<evidence type="ECO:0000256" key="5">
    <source>
        <dbReference type="SAM" id="Phobius"/>
    </source>
</evidence>
<feature type="transmembrane region" description="Helical" evidence="5">
    <location>
        <begin position="60"/>
        <end position="78"/>
    </location>
</feature>
<dbReference type="Pfam" id="PF02535">
    <property type="entry name" value="Zip"/>
    <property type="match status" value="1"/>
</dbReference>
<dbReference type="GO" id="GO:0016020">
    <property type="term" value="C:membrane"/>
    <property type="evidence" value="ECO:0007669"/>
    <property type="project" value="UniProtKB-SubCell"/>
</dbReference>
<feature type="transmembrane region" description="Helical" evidence="5">
    <location>
        <begin position="171"/>
        <end position="192"/>
    </location>
</feature>
<keyword evidence="4 5" id="KW-0472">Membrane</keyword>
<evidence type="ECO:0000256" key="2">
    <source>
        <dbReference type="ARBA" id="ARBA00022692"/>
    </source>
</evidence>
<comment type="caution">
    <text evidence="6">The sequence shown here is derived from an EMBL/GenBank/DDBJ whole genome shotgun (WGS) entry which is preliminary data.</text>
</comment>
<name>A0A1F6DTK6_9BACT</name>
<dbReference type="Proteomes" id="UP000177232">
    <property type="component" value="Unassembled WGS sequence"/>
</dbReference>
<organism evidence="6 7">
    <name type="scientific">Candidatus Kaiserbacteria bacterium RIFCSPHIGHO2_02_FULL_55_17</name>
    <dbReference type="NCBI Taxonomy" id="1798496"/>
    <lineage>
        <taxon>Bacteria</taxon>
        <taxon>Candidatus Kaiseribacteriota</taxon>
    </lineage>
</organism>
<dbReference type="InterPro" id="IPR003689">
    <property type="entry name" value="ZIP"/>
</dbReference>
<feature type="transmembrane region" description="Helical" evidence="5">
    <location>
        <begin position="229"/>
        <end position="248"/>
    </location>
</feature>
<reference evidence="6 7" key="1">
    <citation type="journal article" date="2016" name="Nat. Commun.">
        <title>Thousands of microbial genomes shed light on interconnected biogeochemical processes in an aquifer system.</title>
        <authorList>
            <person name="Anantharaman K."/>
            <person name="Brown C.T."/>
            <person name="Hug L.A."/>
            <person name="Sharon I."/>
            <person name="Castelle C.J."/>
            <person name="Probst A.J."/>
            <person name="Thomas B.C."/>
            <person name="Singh A."/>
            <person name="Wilkins M.J."/>
            <person name="Karaoz U."/>
            <person name="Brodie E.L."/>
            <person name="Williams K.H."/>
            <person name="Hubbard S.S."/>
            <person name="Banfield J.F."/>
        </authorList>
    </citation>
    <scope>NUCLEOTIDE SEQUENCE [LARGE SCALE GENOMIC DNA]</scope>
</reference>
<comment type="subcellular location">
    <subcellularLocation>
        <location evidence="1">Membrane</location>
        <topology evidence="1">Multi-pass membrane protein</topology>
    </subcellularLocation>
</comment>
<feature type="transmembrane region" description="Helical" evidence="5">
    <location>
        <begin position="125"/>
        <end position="150"/>
    </location>
</feature>
<dbReference type="AlphaFoldDB" id="A0A1F6DTK6"/>
<keyword evidence="2 5" id="KW-0812">Transmembrane</keyword>